<name>A0A4Z0V6L7_9BACT</name>
<proteinExistence type="predicted"/>
<sequence length="142" mass="16281">MKKSLTTESIVIAHNSLKGARLTRLDTQEKFTVIRAMRALRPVASSLQEFIEDAREKLRPEGWDNIQHKAERFDTLTEEEKREVNANMEAYNADVARCIGEEASREQELEFEPLTEEAFGRLLDSNDLDISTIIVLQDVLCE</sequence>
<keyword evidence="2" id="KW-1185">Reference proteome</keyword>
<gene>
    <name evidence="1" type="ORF">EZ315_14910</name>
</gene>
<comment type="caution">
    <text evidence="1">The sequence shown here is derived from an EMBL/GenBank/DDBJ whole genome shotgun (WGS) entry which is preliminary data.</text>
</comment>
<organism evidence="1 2">
    <name type="scientific">Duncaniella freteri</name>
    <dbReference type="NCBI Taxonomy" id="2530391"/>
    <lineage>
        <taxon>Bacteria</taxon>
        <taxon>Pseudomonadati</taxon>
        <taxon>Bacteroidota</taxon>
        <taxon>Bacteroidia</taxon>
        <taxon>Bacteroidales</taxon>
        <taxon>Muribaculaceae</taxon>
        <taxon>Duncaniella</taxon>
    </lineage>
</organism>
<protein>
    <submittedName>
        <fullName evidence="1">Uncharacterized protein</fullName>
    </submittedName>
</protein>
<dbReference type="RefSeq" id="WP_135472770.1">
    <property type="nucleotide sequence ID" value="NZ_CASMPH010000011.1"/>
</dbReference>
<dbReference type="EMBL" id="SJSA01000002">
    <property type="protein sequence ID" value="TGG37091.1"/>
    <property type="molecule type" value="Genomic_DNA"/>
</dbReference>
<evidence type="ECO:0000313" key="1">
    <source>
        <dbReference type="EMBL" id="TGG37091.1"/>
    </source>
</evidence>
<reference evidence="1 2" key="1">
    <citation type="submission" date="2019-02" db="EMBL/GenBank/DDBJ databases">
        <title>Isolation and identification of novel species under the genus Muribaculum.</title>
        <authorList>
            <person name="Miyake S."/>
            <person name="Ding Y."/>
            <person name="Low A."/>
            <person name="Soh M."/>
            <person name="Seedorf H."/>
        </authorList>
    </citation>
    <scope>NUCLEOTIDE SEQUENCE [LARGE SCALE GENOMIC DNA]</scope>
    <source>
        <strain evidence="1 2">TLL-A3</strain>
    </source>
</reference>
<accession>A0A4Z0V6L7</accession>
<evidence type="ECO:0000313" key="2">
    <source>
        <dbReference type="Proteomes" id="UP000297635"/>
    </source>
</evidence>
<dbReference type="Proteomes" id="UP000297635">
    <property type="component" value="Unassembled WGS sequence"/>
</dbReference>
<dbReference type="AlphaFoldDB" id="A0A4Z0V6L7"/>
<dbReference type="GeneID" id="82151078"/>